<accession>A0A913ZND5</accession>
<dbReference type="Proteomes" id="UP000887568">
    <property type="component" value="Unplaced"/>
</dbReference>
<evidence type="ECO:0000313" key="5">
    <source>
        <dbReference type="Proteomes" id="UP000887568"/>
    </source>
</evidence>
<organism evidence="4 5">
    <name type="scientific">Patiria miniata</name>
    <name type="common">Bat star</name>
    <name type="synonym">Asterina miniata</name>
    <dbReference type="NCBI Taxonomy" id="46514"/>
    <lineage>
        <taxon>Eukaryota</taxon>
        <taxon>Metazoa</taxon>
        <taxon>Echinodermata</taxon>
        <taxon>Eleutherozoa</taxon>
        <taxon>Asterozoa</taxon>
        <taxon>Asteroidea</taxon>
        <taxon>Valvatacea</taxon>
        <taxon>Valvatida</taxon>
        <taxon>Asterinidae</taxon>
        <taxon>Patiria</taxon>
    </lineage>
</organism>
<dbReference type="OrthoDB" id="5952164at2759"/>
<dbReference type="PANTHER" id="PTHR36299">
    <property type="entry name" value="AGAP008005-PA"/>
    <property type="match status" value="1"/>
</dbReference>
<sequence>MCRFNVTALICLVLAAFLVGSNAEENGLEALHQELALQLLEDEQAGVTGEDLAAKLRENRKALNEIEREEEGVLDEIHEELALQLMEEEQAGVSGEELAAKLREGRRVLHELVQEESRQSKGAKCTVEGFTAKCCAGTSFKVFWKRVEFNACVEATFLPEEMGLHLKITVRGSTVFEKKIAAGNANGICVKVPKLRAVSVCLKLSNLQAEGGHFSGCLGLQPKVFGKTIKTLNLGCISLP</sequence>
<keyword evidence="2" id="KW-0732">Signal</keyword>
<protein>
    <recommendedName>
        <fullName evidence="3">DUF4773 domain-containing protein</fullName>
    </recommendedName>
</protein>
<dbReference type="RefSeq" id="XP_038053247.1">
    <property type="nucleotide sequence ID" value="XM_038197319.1"/>
</dbReference>
<feature type="domain" description="DUF4773" evidence="3">
    <location>
        <begin position="125"/>
        <end position="239"/>
    </location>
</feature>
<feature type="coiled-coil region" evidence="1">
    <location>
        <begin position="49"/>
        <end position="76"/>
    </location>
</feature>
<evidence type="ECO:0000313" key="4">
    <source>
        <dbReference type="EnsemblMetazoa" id="XP_038053247.1"/>
    </source>
</evidence>
<feature type="chain" id="PRO_5037846485" description="DUF4773 domain-containing protein" evidence="2">
    <location>
        <begin position="24"/>
        <end position="240"/>
    </location>
</feature>
<keyword evidence="1" id="KW-0175">Coiled coil</keyword>
<evidence type="ECO:0000259" key="3">
    <source>
        <dbReference type="Pfam" id="PF15998"/>
    </source>
</evidence>
<evidence type="ECO:0000256" key="1">
    <source>
        <dbReference type="SAM" id="Coils"/>
    </source>
</evidence>
<name>A0A913ZND5_PATMI</name>
<dbReference type="GeneID" id="119725760"/>
<evidence type="ECO:0000256" key="2">
    <source>
        <dbReference type="SAM" id="SignalP"/>
    </source>
</evidence>
<dbReference type="InterPro" id="IPR031941">
    <property type="entry name" value="DUF4773"/>
</dbReference>
<dbReference type="Pfam" id="PF15998">
    <property type="entry name" value="DUF4773"/>
    <property type="match status" value="1"/>
</dbReference>
<dbReference type="PANTHER" id="PTHR36299:SF2">
    <property type="entry name" value="DUF4773 DOMAIN-CONTAINING PROTEIN"/>
    <property type="match status" value="1"/>
</dbReference>
<dbReference type="EnsemblMetazoa" id="XM_038197319.1">
    <property type="protein sequence ID" value="XP_038053247.1"/>
    <property type="gene ID" value="LOC119725760"/>
</dbReference>
<dbReference type="AlphaFoldDB" id="A0A913ZND5"/>
<feature type="signal peptide" evidence="2">
    <location>
        <begin position="1"/>
        <end position="23"/>
    </location>
</feature>
<keyword evidence="5" id="KW-1185">Reference proteome</keyword>
<proteinExistence type="predicted"/>
<reference evidence="4" key="1">
    <citation type="submission" date="2022-11" db="UniProtKB">
        <authorList>
            <consortium name="EnsemblMetazoa"/>
        </authorList>
    </citation>
    <scope>IDENTIFICATION</scope>
</reference>